<evidence type="ECO:0000313" key="2">
    <source>
        <dbReference type="EMBL" id="MPC98721.1"/>
    </source>
</evidence>
<evidence type="ECO:0000313" key="3">
    <source>
        <dbReference type="Proteomes" id="UP000324222"/>
    </source>
</evidence>
<accession>A0A5B7JKU6</accession>
<comment type="caution">
    <text evidence="2">The sequence shown here is derived from an EMBL/GenBank/DDBJ whole genome shotgun (WGS) entry which is preliminary data.</text>
</comment>
<dbReference type="EMBL" id="VSRR010115303">
    <property type="protein sequence ID" value="MPC98721.1"/>
    <property type="molecule type" value="Genomic_DNA"/>
</dbReference>
<sequence>MEMLYGSLCTRRTHHHELVRRFLSPSQGNQSPSLPSTLPYRSSFSPHRLFRTLHLPPLLLPVPTIPLLTFMKNPCPLSSLSVPLPAFATTIVHFLVIWGAPTRPPPSLPYASFFSSNCRSITHAFLYLLPLTLSLRPLLTPIFLSVTASTSTAILTPPIMSVFPMSSSLLTSYPPSLSLFFLPKRCPSYCPSLLHPHNILLAPPPSAPLFPPLSRKQDLQPVIIWFPCSLPPSLHSAIPYPPFVLSYGPVTLPPPSIPPFSPLPVHPLPPSTSEGQIEVKGKGTNPIH</sequence>
<feature type="region of interest" description="Disordered" evidence="1">
    <location>
        <begin position="269"/>
        <end position="288"/>
    </location>
</feature>
<keyword evidence="3" id="KW-1185">Reference proteome</keyword>
<dbReference type="AlphaFoldDB" id="A0A5B7JKU6"/>
<reference evidence="2 3" key="1">
    <citation type="submission" date="2019-05" db="EMBL/GenBank/DDBJ databases">
        <title>Another draft genome of Portunus trituberculatus and its Hox gene families provides insights of decapod evolution.</title>
        <authorList>
            <person name="Jeong J.-H."/>
            <person name="Song I."/>
            <person name="Kim S."/>
            <person name="Choi T."/>
            <person name="Kim D."/>
            <person name="Ryu S."/>
            <person name="Kim W."/>
        </authorList>
    </citation>
    <scope>NUCLEOTIDE SEQUENCE [LARGE SCALE GENOMIC DNA]</scope>
    <source>
        <tissue evidence="2">Muscle</tissue>
    </source>
</reference>
<protein>
    <submittedName>
        <fullName evidence="2">Uncharacterized protein</fullName>
    </submittedName>
</protein>
<gene>
    <name evidence="2" type="ORF">E2C01_094102</name>
</gene>
<evidence type="ECO:0000256" key="1">
    <source>
        <dbReference type="SAM" id="MobiDB-lite"/>
    </source>
</evidence>
<proteinExistence type="predicted"/>
<name>A0A5B7JKU6_PORTR</name>
<organism evidence="2 3">
    <name type="scientific">Portunus trituberculatus</name>
    <name type="common">Swimming crab</name>
    <name type="synonym">Neptunus trituberculatus</name>
    <dbReference type="NCBI Taxonomy" id="210409"/>
    <lineage>
        <taxon>Eukaryota</taxon>
        <taxon>Metazoa</taxon>
        <taxon>Ecdysozoa</taxon>
        <taxon>Arthropoda</taxon>
        <taxon>Crustacea</taxon>
        <taxon>Multicrustacea</taxon>
        <taxon>Malacostraca</taxon>
        <taxon>Eumalacostraca</taxon>
        <taxon>Eucarida</taxon>
        <taxon>Decapoda</taxon>
        <taxon>Pleocyemata</taxon>
        <taxon>Brachyura</taxon>
        <taxon>Eubrachyura</taxon>
        <taxon>Portunoidea</taxon>
        <taxon>Portunidae</taxon>
        <taxon>Portuninae</taxon>
        <taxon>Portunus</taxon>
    </lineage>
</organism>
<dbReference type="Proteomes" id="UP000324222">
    <property type="component" value="Unassembled WGS sequence"/>
</dbReference>